<dbReference type="SUPFAM" id="SSF50978">
    <property type="entry name" value="WD40 repeat-like"/>
    <property type="match status" value="1"/>
</dbReference>
<feature type="region of interest" description="Disordered" evidence="7">
    <location>
        <begin position="592"/>
        <end position="907"/>
    </location>
</feature>
<dbReference type="EMBL" id="FUEG01000002">
    <property type="protein sequence ID" value="SJK99969.1"/>
    <property type="molecule type" value="Genomic_DNA"/>
</dbReference>
<gene>
    <name evidence="8" type="ORF">ARMOST_03280</name>
</gene>
<keyword evidence="5" id="KW-0862">Zinc</keyword>
<dbReference type="InterPro" id="IPR036322">
    <property type="entry name" value="WD40_repeat_dom_sf"/>
</dbReference>
<feature type="compositionally biased region" description="Basic residues" evidence="7">
    <location>
        <begin position="837"/>
        <end position="850"/>
    </location>
</feature>
<feature type="compositionally biased region" description="Polar residues" evidence="7">
    <location>
        <begin position="368"/>
        <end position="381"/>
    </location>
</feature>
<dbReference type="GO" id="GO:0005774">
    <property type="term" value="C:vacuolar membrane"/>
    <property type="evidence" value="ECO:0007669"/>
    <property type="project" value="TreeGrafter"/>
</dbReference>
<feature type="compositionally biased region" description="Low complexity" evidence="7">
    <location>
        <begin position="770"/>
        <end position="783"/>
    </location>
</feature>
<feature type="region of interest" description="Disordered" evidence="7">
    <location>
        <begin position="363"/>
        <end position="385"/>
    </location>
</feature>
<dbReference type="GO" id="GO:0016239">
    <property type="term" value="P:positive regulation of macroautophagy"/>
    <property type="evidence" value="ECO:0007669"/>
    <property type="project" value="TreeGrafter"/>
</dbReference>
<reference evidence="9" key="1">
    <citation type="journal article" date="2017" name="Nat. Ecol. Evol.">
        <title>Genome expansion and lineage-specific genetic innovations in the forest pathogenic fungi Armillaria.</title>
        <authorList>
            <person name="Sipos G."/>
            <person name="Prasanna A.N."/>
            <person name="Walter M.C."/>
            <person name="O'Connor E."/>
            <person name="Balint B."/>
            <person name="Krizsan K."/>
            <person name="Kiss B."/>
            <person name="Hess J."/>
            <person name="Varga T."/>
            <person name="Slot J."/>
            <person name="Riley R."/>
            <person name="Boka B."/>
            <person name="Rigling D."/>
            <person name="Barry K."/>
            <person name="Lee J."/>
            <person name="Mihaltcheva S."/>
            <person name="LaButti K."/>
            <person name="Lipzen A."/>
            <person name="Waldron R."/>
            <person name="Moloney N.M."/>
            <person name="Sperisen C."/>
            <person name="Kredics L."/>
            <person name="Vagvoelgyi C."/>
            <person name="Patrignani A."/>
            <person name="Fitzpatrick D."/>
            <person name="Nagy I."/>
            <person name="Doyle S."/>
            <person name="Anderson J.B."/>
            <person name="Grigoriev I.V."/>
            <person name="Gueldener U."/>
            <person name="Muensterkoetter M."/>
            <person name="Nagy L.G."/>
        </authorList>
    </citation>
    <scope>NUCLEOTIDE SEQUENCE [LARGE SCALE GENOMIC DNA]</scope>
    <source>
        <strain evidence="9">C18/9</strain>
    </source>
</reference>
<dbReference type="Pfam" id="PF00400">
    <property type="entry name" value="WD40"/>
    <property type="match status" value="2"/>
</dbReference>
<organism evidence="8 9">
    <name type="scientific">Armillaria ostoyae</name>
    <name type="common">Armillaria root rot fungus</name>
    <dbReference type="NCBI Taxonomy" id="47428"/>
    <lineage>
        <taxon>Eukaryota</taxon>
        <taxon>Fungi</taxon>
        <taxon>Dikarya</taxon>
        <taxon>Basidiomycota</taxon>
        <taxon>Agaricomycotina</taxon>
        <taxon>Agaricomycetes</taxon>
        <taxon>Agaricomycetidae</taxon>
        <taxon>Agaricales</taxon>
        <taxon>Marasmiineae</taxon>
        <taxon>Physalacriaceae</taxon>
        <taxon>Armillaria</taxon>
    </lineage>
</organism>
<feature type="compositionally biased region" description="Acidic residues" evidence="7">
    <location>
        <begin position="790"/>
        <end position="803"/>
    </location>
</feature>
<dbReference type="OMA" id="RRVLWRP"/>
<keyword evidence="2" id="KW-0479">Metal-binding</keyword>
<evidence type="ECO:0000256" key="5">
    <source>
        <dbReference type="ARBA" id="ARBA00022833"/>
    </source>
</evidence>
<dbReference type="GO" id="GO:0061700">
    <property type="term" value="C:GATOR2 complex"/>
    <property type="evidence" value="ECO:0007669"/>
    <property type="project" value="TreeGrafter"/>
</dbReference>
<dbReference type="Gene3D" id="2.130.10.10">
    <property type="entry name" value="YVTN repeat-like/Quinoprotein amine dehydrogenase"/>
    <property type="match status" value="1"/>
</dbReference>
<proteinExistence type="predicted"/>
<dbReference type="OrthoDB" id="60955at2759"/>
<sequence length="1397" mass="152633">MAAPQLSIQTSLSLNDLFSDSRTHGYSGPSRNVRLHRACANGGSAICKSEDGSHCAVAGKESLRVLTVLDPTQARTSEHKAAVGRGGHRVEASRNLWEGSGLKIDSASTDVAWGYGQFSNKILTSARNGEIIMWDLVKSKYERRTKDHTRSIHKLSVSSIVHHYCVTGSSDGDLRIWDIRDLSKSINRIRHPTTVRSAVFSPVNSHPLQVVVGLDNGSLYRWDLQMGQRGQLDRIPVAHTAPVTALDWCHTPSNAMPGAPTMAPGGDITNGGLGWIVSGGLDRCVKVWDLTWPAISVHIPHKPTYTLHPSFPVRQVQWRPSYECEIAIVSNAELGTGSNPDMSQPPALAGTVERGNRGLGLDIGGRDASQNGVNKDSSSGLASGFKSPKASNVVVGMGDAIEIWDVRRGWIAKWSVTGSAIEGGVTDMTFGDSHAIWAQHSSGMFSQIDLRDATKPLDAITKVSTSWEASGSLAFVSDDKKLWEAPYDDVSLEQRERMPPNRKSKLKALGDSSYFPECQASGTYNPPGAEHEVATFTRLAKGYRIKGQDRKQVCAFNAQLAFRTGKNRAGQAWLLVGASLADLAPDLDDEDASAGLHSNAAKPSSACGNAPSSPFPGRHIPLERTDSSATLTKKVSPGRGSGYNVDLGSTQRSVSSSGRITPSSSKNSSPRQGVSPLPPGTPSLLGRRDSGESPMMRRPSAYRRPSMSIHSSSPGDRSTSSLRQIGEGALDDSDSSPSGNENEENTAGDGHTSDDEGVQIPFSPNHPARRSSSVLPSPLSRVVGPHHWSDDEDDNEEDDEDDASPSPRSTDSEYDDNHESPRPSPPRLPSRSSSSKRSTKRSSLLKKSRSRSSTLASLPAQGSMKPLARRASPSSVKTVTVGEGVQSESANGIKAEETVRDLSHQKEKSMTISEVMLDLGEGDGGSPSVPVDVTDRRDDLVRLEEKRCRDLAWEALRDALDDFADEVCELCVSKYLELDTIKGDTQMCAMLSLIAPKELRIDKRRIVGFLDSYIDVLTRLRLHTCAAYLRKVCEAEEIREASQLETTIYTSCGRCRKALALPLGTTDRNAGYWLCSTCKAPPAICNICRLPVRGLLFQCSICSHGGHHICYQRYYMQRPMVHLPKSFIPAAVATEDRRGRSAARSSTGTVVDDDSSSTISAVSTVDAQASETTNTLMGKMSNFIGHPFECIFGGRMYRLFVQGSVTAEGDYLSLVSVERGPAIQLKTFVLSMGRLVPSLTHDKRGQEEDKTRIYTRTEIEELHSFNYIITNEPWDDLPLVYVPNRTRPKPPLFHYGIGFTLSSIAEYATRKNLLPERGTRAVYHTMLNTLEYLQNLAGIGEKLYYRKVESTEAVFIFALYSNFRSLVTEEERDHVADILEPELDGEFLWYYDAINTA</sequence>
<name>A0A284QU43_ARMOS</name>
<dbReference type="SMART" id="SM00320">
    <property type="entry name" value="WD40"/>
    <property type="match status" value="5"/>
</dbReference>
<keyword evidence="3" id="KW-0677">Repeat</keyword>
<dbReference type="PANTHER" id="PTHR46200">
    <property type="entry name" value="GATOR COMPLEX PROTEIN WDR24"/>
    <property type="match status" value="1"/>
</dbReference>
<dbReference type="InterPro" id="IPR001680">
    <property type="entry name" value="WD40_rpt"/>
</dbReference>
<evidence type="ECO:0000256" key="4">
    <source>
        <dbReference type="ARBA" id="ARBA00022771"/>
    </source>
</evidence>
<protein>
    <submittedName>
        <fullName evidence="8">Uncharacterized protein</fullName>
    </submittedName>
</protein>
<feature type="compositionally biased region" description="Polar residues" evidence="7">
    <location>
        <begin position="708"/>
        <end position="723"/>
    </location>
</feature>
<dbReference type="InterPro" id="IPR037590">
    <property type="entry name" value="WDR24"/>
</dbReference>
<evidence type="ECO:0000313" key="9">
    <source>
        <dbReference type="Proteomes" id="UP000219338"/>
    </source>
</evidence>
<evidence type="ECO:0000256" key="7">
    <source>
        <dbReference type="SAM" id="MobiDB-lite"/>
    </source>
</evidence>
<keyword evidence="4" id="KW-0863">Zinc-finger</keyword>
<feature type="compositionally biased region" description="Basic and acidic residues" evidence="7">
    <location>
        <begin position="894"/>
        <end position="907"/>
    </location>
</feature>
<dbReference type="InterPro" id="IPR019775">
    <property type="entry name" value="WD40_repeat_CS"/>
</dbReference>
<evidence type="ECO:0000256" key="2">
    <source>
        <dbReference type="ARBA" id="ARBA00022723"/>
    </source>
</evidence>
<keyword evidence="1 6" id="KW-0853">WD repeat</keyword>
<keyword evidence="9" id="KW-1185">Reference proteome</keyword>
<dbReference type="STRING" id="47428.A0A284QU43"/>
<accession>A0A284QU43</accession>
<dbReference type="Proteomes" id="UP000219338">
    <property type="component" value="Unassembled WGS sequence"/>
</dbReference>
<feature type="compositionally biased region" description="Polar residues" evidence="7">
    <location>
        <begin position="647"/>
        <end position="672"/>
    </location>
</feature>
<dbReference type="PROSITE" id="PS00678">
    <property type="entry name" value="WD_REPEATS_1"/>
    <property type="match status" value="1"/>
</dbReference>
<dbReference type="InterPro" id="IPR015943">
    <property type="entry name" value="WD40/YVTN_repeat-like_dom_sf"/>
</dbReference>
<dbReference type="PROSITE" id="PS50082">
    <property type="entry name" value="WD_REPEATS_2"/>
    <property type="match status" value="1"/>
</dbReference>
<evidence type="ECO:0000313" key="8">
    <source>
        <dbReference type="EMBL" id="SJK99969.1"/>
    </source>
</evidence>
<evidence type="ECO:0000256" key="3">
    <source>
        <dbReference type="ARBA" id="ARBA00022737"/>
    </source>
</evidence>
<dbReference type="GO" id="GO:0008270">
    <property type="term" value="F:zinc ion binding"/>
    <property type="evidence" value="ECO:0007669"/>
    <property type="project" value="UniProtKB-KW"/>
</dbReference>
<evidence type="ECO:0000256" key="6">
    <source>
        <dbReference type="PROSITE-ProRule" id="PRU00221"/>
    </source>
</evidence>
<dbReference type="GO" id="GO:0005829">
    <property type="term" value="C:cytosol"/>
    <property type="evidence" value="ECO:0007669"/>
    <property type="project" value="TreeGrafter"/>
</dbReference>
<dbReference type="GO" id="GO:1904263">
    <property type="term" value="P:positive regulation of TORC1 signaling"/>
    <property type="evidence" value="ECO:0007669"/>
    <property type="project" value="TreeGrafter"/>
</dbReference>
<feature type="repeat" description="WD" evidence="6">
    <location>
        <begin position="145"/>
        <end position="187"/>
    </location>
</feature>
<feature type="compositionally biased region" description="Low complexity" evidence="7">
    <location>
        <begin position="851"/>
        <end position="860"/>
    </location>
</feature>
<dbReference type="PROSITE" id="PS50294">
    <property type="entry name" value="WD_REPEATS_REGION"/>
    <property type="match status" value="1"/>
</dbReference>
<dbReference type="PANTHER" id="PTHR46200:SF1">
    <property type="entry name" value="GATOR COMPLEX PROTEIN WDR24"/>
    <property type="match status" value="1"/>
</dbReference>
<evidence type="ECO:0000256" key="1">
    <source>
        <dbReference type="ARBA" id="ARBA00022574"/>
    </source>
</evidence>